<evidence type="ECO:0000256" key="5">
    <source>
        <dbReference type="ARBA" id="ARBA00023302"/>
    </source>
</evidence>
<feature type="region of interest" description="Disordered" evidence="7">
    <location>
        <begin position="382"/>
        <end position="413"/>
    </location>
</feature>
<dbReference type="GO" id="GO:0009408">
    <property type="term" value="P:response to heat"/>
    <property type="evidence" value="ECO:0007669"/>
    <property type="project" value="TreeGrafter"/>
</dbReference>
<proteinExistence type="predicted"/>
<feature type="compositionally biased region" description="Basic and acidic residues" evidence="7">
    <location>
        <begin position="268"/>
        <end position="300"/>
    </location>
</feature>
<feature type="binding site" evidence="6">
    <location>
        <position position="594"/>
    </location>
    <ligand>
        <name>Ca(2+)</name>
        <dbReference type="ChEBI" id="CHEBI:29108"/>
        <label>1</label>
    </ligand>
</feature>
<comment type="caution">
    <text evidence="8">The sequence shown here is derived from an EMBL/GenBank/DDBJ whole genome shotgun (WGS) entry which is preliminary data.</text>
</comment>
<feature type="region of interest" description="Disordered" evidence="7">
    <location>
        <begin position="99"/>
        <end position="167"/>
    </location>
</feature>
<keyword evidence="5" id="KW-0111">Calcium/phospholipid-binding</keyword>
<keyword evidence="4" id="KW-0041">Annexin</keyword>
<feature type="binding site" evidence="6">
    <location>
        <position position="825"/>
    </location>
    <ligand>
        <name>Ca(2+)</name>
        <dbReference type="ChEBI" id="CHEBI:29108"/>
        <label>1</label>
    </ligand>
</feature>
<dbReference type="SUPFAM" id="SSF47874">
    <property type="entry name" value="Annexin"/>
    <property type="match status" value="1"/>
</dbReference>
<dbReference type="GO" id="GO:0001786">
    <property type="term" value="F:phosphatidylserine binding"/>
    <property type="evidence" value="ECO:0007669"/>
    <property type="project" value="TreeGrafter"/>
</dbReference>
<evidence type="ECO:0000256" key="1">
    <source>
        <dbReference type="ARBA" id="ARBA00022723"/>
    </source>
</evidence>
<dbReference type="AlphaFoldDB" id="A0A9D5GZ77"/>
<dbReference type="Proteomes" id="UP001058974">
    <property type="component" value="Chromosome 1"/>
</dbReference>
<evidence type="ECO:0000256" key="4">
    <source>
        <dbReference type="ARBA" id="ARBA00023216"/>
    </source>
</evidence>
<dbReference type="InterPro" id="IPR001464">
    <property type="entry name" value="Annexin"/>
</dbReference>
<feature type="compositionally biased region" description="Basic and acidic residues" evidence="7">
    <location>
        <begin position="22"/>
        <end position="33"/>
    </location>
</feature>
<dbReference type="FunFam" id="1.10.220.10:FF:000009">
    <property type="entry name" value="Annexin"/>
    <property type="match status" value="1"/>
</dbReference>
<dbReference type="InterPro" id="IPR037104">
    <property type="entry name" value="Annexin_sf"/>
</dbReference>
<evidence type="ECO:0000256" key="3">
    <source>
        <dbReference type="ARBA" id="ARBA00022837"/>
    </source>
</evidence>
<keyword evidence="2" id="KW-0677">Repeat</keyword>
<feature type="compositionally biased region" description="Basic and acidic residues" evidence="7">
    <location>
        <begin position="1"/>
        <end position="11"/>
    </location>
</feature>
<evidence type="ECO:0000313" key="9">
    <source>
        <dbReference type="Proteomes" id="UP001058974"/>
    </source>
</evidence>
<evidence type="ECO:0000256" key="7">
    <source>
        <dbReference type="SAM" id="MobiDB-lite"/>
    </source>
</evidence>
<dbReference type="GO" id="GO:0009409">
    <property type="term" value="P:response to cold"/>
    <property type="evidence" value="ECO:0007669"/>
    <property type="project" value="TreeGrafter"/>
</dbReference>
<gene>
    <name evidence="8" type="ORF">KIW84_014519</name>
</gene>
<dbReference type="InterPro" id="IPR009118">
    <property type="entry name" value="AnnexinD_plant"/>
</dbReference>
<dbReference type="EMBL" id="JAMSHJ010000001">
    <property type="protein sequence ID" value="KAI5446700.1"/>
    <property type="molecule type" value="Genomic_DNA"/>
</dbReference>
<dbReference type="PANTHER" id="PTHR10502">
    <property type="entry name" value="ANNEXIN"/>
    <property type="match status" value="1"/>
</dbReference>
<protein>
    <submittedName>
        <fullName evidence="8">Annexin D8</fullName>
    </submittedName>
</protein>
<evidence type="ECO:0000256" key="6">
    <source>
        <dbReference type="PIRSR" id="PIRSR609118-1"/>
    </source>
</evidence>
<sequence length="840" mass="94765">MAGEQHSDHSRPLVNYNMDDGPPSHEADVRDGHPSTPSPEPQNNGDASHAHNLGAETFHPIPVPVEGDAVMIAMVNALNQAGSMLHQQHERIMALEAERQEARPQPVSRIQQRSEPTKKRGRRSPEPHASRARARRDGGRARTSPRRGHSPDNNELSPLRSDEEDSHCPLSRAIMEAPLPKGMEKPPNLAVYDGTTDPDDHEAVEVDTTEHMKKYLLERGLLPGSELSRAVGIEPPRTLNELLHKAQAYIRYEEKQVAHNARSGRNAGETEHSKREDTSISRRNGDKRREERPRELREGRGPAGRYSEYTLLTAPRERILAECINSEFKQGRVRFPKPSAPKPHTDKSKYCRFHRSHGHVTEDCVHLKDAIEILIQEGHLKQYTRKNEAPRHDEPEKKRPREDTPPGNSPHQVALCVSRPEDFFLPEPLPEGKITALSPWEDFPTTLVISGGGTNGESAALSVKPRRCYDAAVKGQAVVSTKSNCNNKKLKTEDPARGVNAIDLDCRIGLDETEEGRFPKERSLEHPVRPIPDGEFELIPLGDDPERTVKIGFGTNETVLISILANRNAAQRKLVRLAYQEVYHQDLIELLKSELSGNFERAICLWTMDPAEREATLINEALKKATPDYKVIIEIACTKNSEELLAVKRSYQSLYKHSLEEDVASQTIGDIRKLLVAVISTYKYDGEEFDENVAHSEANILHQLIERKAFNDDEMIRILSTRSKKQLSVTFNIFKDLFGTTINKGLLASTTDEYIGALRTIVRCINDPQRYLAKVLCNALNDLVNEDDALNRVIVTRAEKDLKEIKDHFLKRNNISIHDSVDRKTWGNYKTFLLHLLGKE</sequence>
<name>A0A9D5GZ77_PEA</name>
<dbReference type="FunFam" id="1.10.220.10:FF:000006">
    <property type="entry name" value="Annexin"/>
    <property type="match status" value="1"/>
</dbReference>
<dbReference type="PANTHER" id="PTHR10502:SF193">
    <property type="entry name" value="ANNEXIN D8"/>
    <property type="match status" value="1"/>
</dbReference>
<feature type="region of interest" description="Disordered" evidence="7">
    <location>
        <begin position="1"/>
        <end position="52"/>
    </location>
</feature>
<dbReference type="GO" id="GO:0009414">
    <property type="term" value="P:response to water deprivation"/>
    <property type="evidence" value="ECO:0007669"/>
    <property type="project" value="TreeGrafter"/>
</dbReference>
<feature type="region of interest" description="Disordered" evidence="7">
    <location>
        <begin position="179"/>
        <end position="201"/>
    </location>
</feature>
<feature type="region of interest" description="Disordered" evidence="7">
    <location>
        <begin position="257"/>
        <end position="302"/>
    </location>
</feature>
<dbReference type="GO" id="GO:0005886">
    <property type="term" value="C:plasma membrane"/>
    <property type="evidence" value="ECO:0007669"/>
    <property type="project" value="TreeGrafter"/>
</dbReference>
<keyword evidence="9" id="KW-1185">Reference proteome</keyword>
<dbReference type="Pfam" id="PF00191">
    <property type="entry name" value="Annexin"/>
    <property type="match status" value="4"/>
</dbReference>
<evidence type="ECO:0000256" key="2">
    <source>
        <dbReference type="ARBA" id="ARBA00022737"/>
    </source>
</evidence>
<dbReference type="PRINTS" id="PR00196">
    <property type="entry name" value="ANNEXIN"/>
</dbReference>
<dbReference type="GO" id="GO:0005737">
    <property type="term" value="C:cytoplasm"/>
    <property type="evidence" value="ECO:0007669"/>
    <property type="project" value="TreeGrafter"/>
</dbReference>
<keyword evidence="3 6" id="KW-0106">Calcium</keyword>
<feature type="compositionally biased region" description="Basic and acidic residues" evidence="7">
    <location>
        <begin position="385"/>
        <end position="404"/>
    </location>
</feature>
<dbReference type="GO" id="GO:0005509">
    <property type="term" value="F:calcium ion binding"/>
    <property type="evidence" value="ECO:0007669"/>
    <property type="project" value="InterPro"/>
</dbReference>
<dbReference type="GO" id="GO:0005544">
    <property type="term" value="F:calcium-dependent phospholipid binding"/>
    <property type="evidence" value="ECO:0007669"/>
    <property type="project" value="UniProtKB-KW"/>
</dbReference>
<accession>A0A9D5GZ77</accession>
<feature type="binding site" evidence="6">
    <location>
        <position position="554"/>
    </location>
    <ligand>
        <name>Ca(2+)</name>
        <dbReference type="ChEBI" id="CHEBI:29108"/>
        <label>1</label>
    </ligand>
</feature>
<organism evidence="8 9">
    <name type="scientific">Pisum sativum</name>
    <name type="common">Garden pea</name>
    <name type="synonym">Lathyrus oleraceus</name>
    <dbReference type="NCBI Taxonomy" id="3888"/>
    <lineage>
        <taxon>Eukaryota</taxon>
        <taxon>Viridiplantae</taxon>
        <taxon>Streptophyta</taxon>
        <taxon>Embryophyta</taxon>
        <taxon>Tracheophyta</taxon>
        <taxon>Spermatophyta</taxon>
        <taxon>Magnoliopsida</taxon>
        <taxon>eudicotyledons</taxon>
        <taxon>Gunneridae</taxon>
        <taxon>Pentapetalae</taxon>
        <taxon>rosids</taxon>
        <taxon>fabids</taxon>
        <taxon>Fabales</taxon>
        <taxon>Fabaceae</taxon>
        <taxon>Papilionoideae</taxon>
        <taxon>50 kb inversion clade</taxon>
        <taxon>NPAAA clade</taxon>
        <taxon>Hologalegina</taxon>
        <taxon>IRL clade</taxon>
        <taxon>Fabeae</taxon>
        <taxon>Lathyrus</taxon>
    </lineage>
</organism>
<dbReference type="InterPro" id="IPR018502">
    <property type="entry name" value="Annexin_repeat"/>
</dbReference>
<dbReference type="PRINTS" id="PR01814">
    <property type="entry name" value="ANNEXINPLANT"/>
</dbReference>
<dbReference type="SMART" id="SM00335">
    <property type="entry name" value="ANX"/>
    <property type="match status" value="3"/>
</dbReference>
<dbReference type="GO" id="GO:0009651">
    <property type="term" value="P:response to salt stress"/>
    <property type="evidence" value="ECO:0007669"/>
    <property type="project" value="TreeGrafter"/>
</dbReference>
<dbReference type="Gramene" id="Psat01G0451900-T1">
    <property type="protein sequence ID" value="KAI5446700.1"/>
    <property type="gene ID" value="KIW84_014519"/>
</dbReference>
<reference evidence="8 9" key="1">
    <citation type="journal article" date="2022" name="Nat. Genet.">
        <title>Improved pea reference genome and pan-genome highlight genomic features and evolutionary characteristics.</title>
        <authorList>
            <person name="Yang T."/>
            <person name="Liu R."/>
            <person name="Luo Y."/>
            <person name="Hu S."/>
            <person name="Wang D."/>
            <person name="Wang C."/>
            <person name="Pandey M.K."/>
            <person name="Ge S."/>
            <person name="Xu Q."/>
            <person name="Li N."/>
            <person name="Li G."/>
            <person name="Huang Y."/>
            <person name="Saxena R.K."/>
            <person name="Ji Y."/>
            <person name="Li M."/>
            <person name="Yan X."/>
            <person name="He Y."/>
            <person name="Liu Y."/>
            <person name="Wang X."/>
            <person name="Xiang C."/>
            <person name="Varshney R.K."/>
            <person name="Ding H."/>
            <person name="Gao S."/>
            <person name="Zong X."/>
        </authorList>
    </citation>
    <scope>NUCLEOTIDE SEQUENCE [LARGE SCALE GENOMIC DNA]</scope>
    <source>
        <strain evidence="8 9">cv. Zhongwan 6</strain>
    </source>
</reference>
<dbReference type="Gene3D" id="1.10.220.10">
    <property type="entry name" value="Annexin"/>
    <property type="match status" value="4"/>
</dbReference>
<feature type="binding site" evidence="6">
    <location>
        <position position="552"/>
    </location>
    <ligand>
        <name>Ca(2+)</name>
        <dbReference type="ChEBI" id="CHEBI:29108"/>
        <label>1</label>
    </ligand>
</feature>
<evidence type="ECO:0000313" key="8">
    <source>
        <dbReference type="EMBL" id="KAI5446700.1"/>
    </source>
</evidence>
<feature type="compositionally biased region" description="Basic and acidic residues" evidence="7">
    <location>
        <begin position="115"/>
        <end position="140"/>
    </location>
</feature>
<keyword evidence="1 6" id="KW-0479">Metal-binding</keyword>
<dbReference type="PROSITE" id="PS51897">
    <property type="entry name" value="ANNEXIN_2"/>
    <property type="match status" value="4"/>
</dbReference>